<dbReference type="Gene3D" id="3.40.50.2000">
    <property type="entry name" value="Glycogen Phosphorylase B"/>
    <property type="match status" value="1"/>
</dbReference>
<keyword evidence="2" id="KW-1185">Reference proteome</keyword>
<dbReference type="EMBL" id="CP144690">
    <property type="protein sequence ID" value="WVY89420.1"/>
    <property type="molecule type" value="Genomic_DNA"/>
</dbReference>
<name>A0AAQ3MED6_VIGMU</name>
<evidence type="ECO:0000313" key="1">
    <source>
        <dbReference type="EMBL" id="WVY89420.1"/>
    </source>
</evidence>
<dbReference type="AlphaFoldDB" id="A0AAQ3MED6"/>
<accession>A0AAQ3MED6</accession>
<protein>
    <submittedName>
        <fullName evidence="1">Uncharacterized protein</fullName>
    </submittedName>
</protein>
<sequence length="132" mass="14903">MSTANGVESARKFYHVSMLLRVPISHFREQHPHDCIIADFLCPWVHDMANNLSIPRLAFNGFSLFTVAAMETLRSNPTLVSDADTLLIPHFPTASPCAPDHPRGSPPSWRGFWKQRRRATVSGYMGSIIIWK</sequence>
<organism evidence="1 2">
    <name type="scientific">Vigna mungo</name>
    <name type="common">Black gram</name>
    <name type="synonym">Phaseolus mungo</name>
    <dbReference type="NCBI Taxonomy" id="3915"/>
    <lineage>
        <taxon>Eukaryota</taxon>
        <taxon>Viridiplantae</taxon>
        <taxon>Streptophyta</taxon>
        <taxon>Embryophyta</taxon>
        <taxon>Tracheophyta</taxon>
        <taxon>Spermatophyta</taxon>
        <taxon>Magnoliopsida</taxon>
        <taxon>eudicotyledons</taxon>
        <taxon>Gunneridae</taxon>
        <taxon>Pentapetalae</taxon>
        <taxon>rosids</taxon>
        <taxon>fabids</taxon>
        <taxon>Fabales</taxon>
        <taxon>Fabaceae</taxon>
        <taxon>Papilionoideae</taxon>
        <taxon>50 kb inversion clade</taxon>
        <taxon>NPAAA clade</taxon>
        <taxon>indigoferoid/millettioid clade</taxon>
        <taxon>Phaseoleae</taxon>
        <taxon>Vigna</taxon>
    </lineage>
</organism>
<evidence type="ECO:0000313" key="2">
    <source>
        <dbReference type="Proteomes" id="UP001374535"/>
    </source>
</evidence>
<dbReference type="Proteomes" id="UP001374535">
    <property type="component" value="Chromosome 11"/>
</dbReference>
<gene>
    <name evidence="1" type="ORF">V8G54_034934</name>
</gene>
<reference evidence="1 2" key="1">
    <citation type="journal article" date="2023" name="Life. Sci Alliance">
        <title>Evolutionary insights into 3D genome organization and epigenetic landscape of Vigna mungo.</title>
        <authorList>
            <person name="Junaid A."/>
            <person name="Singh B."/>
            <person name="Bhatia S."/>
        </authorList>
    </citation>
    <scope>NUCLEOTIDE SEQUENCE [LARGE SCALE GENOMIC DNA]</scope>
    <source>
        <strain evidence="1">Urdbean</strain>
    </source>
</reference>
<dbReference type="SUPFAM" id="SSF53756">
    <property type="entry name" value="UDP-Glycosyltransferase/glycogen phosphorylase"/>
    <property type="match status" value="1"/>
</dbReference>
<proteinExistence type="predicted"/>